<proteinExistence type="predicted"/>
<dbReference type="PANTHER" id="PTHR30572:SF18">
    <property type="entry name" value="ABC-TYPE MACROLIDE FAMILY EXPORT SYSTEM PERMEASE COMPONENT 2"/>
    <property type="match status" value="1"/>
</dbReference>
<gene>
    <name evidence="9" type="ORF">LZZ85_04160</name>
</gene>
<reference evidence="9" key="1">
    <citation type="submission" date="2022-01" db="EMBL/GenBank/DDBJ databases">
        <authorList>
            <person name="Jo J.-H."/>
            <person name="Im W.-T."/>
        </authorList>
    </citation>
    <scope>NUCLEOTIDE SEQUENCE</scope>
    <source>
        <strain evidence="9">NA20</strain>
    </source>
</reference>
<evidence type="ECO:0000259" key="7">
    <source>
        <dbReference type="Pfam" id="PF02687"/>
    </source>
</evidence>
<evidence type="ECO:0000256" key="6">
    <source>
        <dbReference type="SAM" id="Phobius"/>
    </source>
</evidence>
<comment type="caution">
    <text evidence="9">The sequence shown here is derived from an EMBL/GenBank/DDBJ whole genome shotgun (WGS) entry which is preliminary data.</text>
</comment>
<feature type="domain" description="ABC3 transporter permease C-terminal" evidence="7">
    <location>
        <begin position="675"/>
        <end position="783"/>
    </location>
</feature>
<dbReference type="Pfam" id="PF02687">
    <property type="entry name" value="FtsX"/>
    <property type="match status" value="2"/>
</dbReference>
<feature type="transmembrane region" description="Helical" evidence="6">
    <location>
        <begin position="425"/>
        <end position="449"/>
    </location>
</feature>
<feature type="transmembrane region" description="Helical" evidence="6">
    <location>
        <begin position="379"/>
        <end position="404"/>
    </location>
</feature>
<evidence type="ECO:0000259" key="8">
    <source>
        <dbReference type="Pfam" id="PF12704"/>
    </source>
</evidence>
<keyword evidence="2" id="KW-1003">Cell membrane</keyword>
<organism evidence="9 10">
    <name type="scientific">Terrimonas ginsenosidimutans</name>
    <dbReference type="NCBI Taxonomy" id="2908004"/>
    <lineage>
        <taxon>Bacteria</taxon>
        <taxon>Pseudomonadati</taxon>
        <taxon>Bacteroidota</taxon>
        <taxon>Chitinophagia</taxon>
        <taxon>Chitinophagales</taxon>
        <taxon>Chitinophagaceae</taxon>
        <taxon>Terrimonas</taxon>
    </lineage>
</organism>
<feature type="transmembrane region" description="Helical" evidence="6">
    <location>
        <begin position="287"/>
        <end position="309"/>
    </location>
</feature>
<dbReference type="Pfam" id="PF12704">
    <property type="entry name" value="MacB_PCD"/>
    <property type="match status" value="2"/>
</dbReference>
<feature type="domain" description="MacB-like periplasmic core" evidence="8">
    <location>
        <begin position="436"/>
        <end position="638"/>
    </location>
</feature>
<keyword evidence="3 6" id="KW-0812">Transmembrane</keyword>
<keyword evidence="4 6" id="KW-1133">Transmembrane helix</keyword>
<dbReference type="Proteomes" id="UP001165367">
    <property type="component" value="Unassembled WGS sequence"/>
</dbReference>
<evidence type="ECO:0000313" key="10">
    <source>
        <dbReference type="Proteomes" id="UP001165367"/>
    </source>
</evidence>
<evidence type="ECO:0000256" key="2">
    <source>
        <dbReference type="ARBA" id="ARBA00022475"/>
    </source>
</evidence>
<feature type="transmembrane region" description="Helical" evidence="6">
    <location>
        <begin position="334"/>
        <end position="359"/>
    </location>
</feature>
<sequence length="795" mass="88194">MLKTYFKTAWRQLRKHKAHSFINIAGLSIGMAVAVLIGLWMNDELSFNKSFEKSDRLAQVIQNVSNNGEVQTWWSVPFPLADELRKNYGEDFVNLARVANWGEHIISVGTGENKLKAIGGFFEQAMPEMFTADMINGTRSALQDPSSVLISASAAKAWFGEADPTGKTINIGDMEPVKVAGVYKDFPLNSTLANLQFMASWDFWFHANNGLKDIPDPWRPNFISLYAEIKPTVDFAAVSTRIKDSKLKNVNPQLQQKKPAVFLQPLNRIHLYGEYKNGINTGGAITYVRLFGMTGAFVLLLACINFMNLSTARSEKRAREVGIRKTVGSLRSQLIMQFFGESLLTVLFAFVISLVVVGISLPFFNEVADKQMQLPWKSIFFWGSMAGFIVFTALVAGSYPALYLSSFQPVKVLKGTFKAGRFAALPRRILVVLQFTVSVILIIGTVFVYRQVQFAKDRPVGYSRSNLLTVPISGPAHEHWQAVESALMQSGTVEAVAESESPTTGIWNTTSGVSWPGKDPGLSTDFGVISASFAYGKTVQWEIVGGRNFSKELATDSASVILNEAAVKYMGLKNPLDQSITWWDRPMRVIGVVKNMLTDSPYEEARPVIYTILEESGNLAIIRLNPSVSASAAIDKIAPVFKRFNPDQPFEYKFVDEEYARKFGNEERVGTLSGIFTILVVIISCLGLFGLASFVAEQRTKEIGVRKILGASVFNLWSMLSGEFVRLVIISFCIAAPLAWYFMQSWLQKFTYHTSLSLWVFAAAGLAALFITLITVSFQSIKAALGRPVKSLRSE</sequence>
<name>A0ABS9KMB3_9BACT</name>
<feature type="transmembrane region" description="Helical" evidence="6">
    <location>
        <begin position="21"/>
        <end position="41"/>
    </location>
</feature>
<feature type="transmembrane region" description="Helical" evidence="6">
    <location>
        <begin position="675"/>
        <end position="696"/>
    </location>
</feature>
<feature type="domain" description="MacB-like periplasmic core" evidence="8">
    <location>
        <begin position="20"/>
        <end position="244"/>
    </location>
</feature>
<feature type="transmembrane region" description="Helical" evidence="6">
    <location>
        <begin position="755"/>
        <end position="778"/>
    </location>
</feature>
<keyword evidence="5 6" id="KW-0472">Membrane</keyword>
<evidence type="ECO:0000256" key="5">
    <source>
        <dbReference type="ARBA" id="ARBA00023136"/>
    </source>
</evidence>
<dbReference type="RefSeq" id="WP_237868685.1">
    <property type="nucleotide sequence ID" value="NZ_JAKLTR010000002.1"/>
</dbReference>
<feature type="transmembrane region" description="Helical" evidence="6">
    <location>
        <begin position="724"/>
        <end position="743"/>
    </location>
</feature>
<dbReference type="InterPro" id="IPR050250">
    <property type="entry name" value="Macrolide_Exporter_MacB"/>
</dbReference>
<evidence type="ECO:0000256" key="3">
    <source>
        <dbReference type="ARBA" id="ARBA00022692"/>
    </source>
</evidence>
<comment type="subcellular location">
    <subcellularLocation>
        <location evidence="1">Cell membrane</location>
        <topology evidence="1">Multi-pass membrane protein</topology>
    </subcellularLocation>
</comment>
<feature type="domain" description="ABC3 transporter permease C-terminal" evidence="7">
    <location>
        <begin position="295"/>
        <end position="408"/>
    </location>
</feature>
<evidence type="ECO:0000313" key="9">
    <source>
        <dbReference type="EMBL" id="MCG2613457.1"/>
    </source>
</evidence>
<dbReference type="EMBL" id="JAKLTR010000002">
    <property type="protein sequence ID" value="MCG2613457.1"/>
    <property type="molecule type" value="Genomic_DNA"/>
</dbReference>
<evidence type="ECO:0000256" key="1">
    <source>
        <dbReference type="ARBA" id="ARBA00004651"/>
    </source>
</evidence>
<keyword evidence="10" id="KW-1185">Reference proteome</keyword>
<evidence type="ECO:0000256" key="4">
    <source>
        <dbReference type="ARBA" id="ARBA00022989"/>
    </source>
</evidence>
<dbReference type="InterPro" id="IPR025857">
    <property type="entry name" value="MacB_PCD"/>
</dbReference>
<dbReference type="InterPro" id="IPR003838">
    <property type="entry name" value="ABC3_permease_C"/>
</dbReference>
<protein>
    <submittedName>
        <fullName evidence="9">ABC transporter permease</fullName>
    </submittedName>
</protein>
<accession>A0ABS9KMB3</accession>
<dbReference type="PANTHER" id="PTHR30572">
    <property type="entry name" value="MEMBRANE COMPONENT OF TRANSPORTER-RELATED"/>
    <property type="match status" value="1"/>
</dbReference>